<feature type="compositionally biased region" description="Basic and acidic residues" evidence="8">
    <location>
        <begin position="268"/>
        <end position="278"/>
    </location>
</feature>
<feature type="region of interest" description="Disordered" evidence="8">
    <location>
        <begin position="264"/>
        <end position="406"/>
    </location>
</feature>
<keyword evidence="7" id="KW-0862">Zinc</keyword>
<dbReference type="InterPro" id="IPR023091">
    <property type="entry name" value="MetalPrtase_cat_dom_sf_prd"/>
</dbReference>
<dbReference type="PANTHER" id="PTHR46986">
    <property type="entry name" value="ENDORIBONUCLEASE YBEY, CHLOROPLASTIC"/>
    <property type="match status" value="1"/>
</dbReference>
<comment type="similarity">
    <text evidence="2">Belongs to the endoribonuclease YbeY family.</text>
</comment>
<feature type="compositionally biased region" description="Basic and acidic residues" evidence="8">
    <location>
        <begin position="293"/>
        <end position="321"/>
    </location>
</feature>
<keyword evidence="3" id="KW-0540">Nuclease</keyword>
<dbReference type="GO" id="GO:0046872">
    <property type="term" value="F:metal ion binding"/>
    <property type="evidence" value="ECO:0007669"/>
    <property type="project" value="UniProtKB-KW"/>
</dbReference>
<comment type="cofactor">
    <cofactor evidence="1">
        <name>Zn(2+)</name>
        <dbReference type="ChEBI" id="CHEBI:29105"/>
    </cofactor>
</comment>
<evidence type="ECO:0000256" key="4">
    <source>
        <dbReference type="ARBA" id="ARBA00022723"/>
    </source>
</evidence>
<feature type="compositionally biased region" description="Gly residues" evidence="8">
    <location>
        <begin position="397"/>
        <end position="406"/>
    </location>
</feature>
<keyword evidence="5" id="KW-0255">Endonuclease</keyword>
<accession>A0A669QVW1</accession>
<name>A0A669QVW1_PHACC</name>
<dbReference type="NCBIfam" id="TIGR00043">
    <property type="entry name" value="rRNA maturation RNase YbeY"/>
    <property type="match status" value="1"/>
</dbReference>
<evidence type="ECO:0000256" key="2">
    <source>
        <dbReference type="ARBA" id="ARBA00010875"/>
    </source>
</evidence>
<dbReference type="PROSITE" id="PS01306">
    <property type="entry name" value="UPF0054"/>
    <property type="match status" value="1"/>
</dbReference>
<protein>
    <submittedName>
        <fullName evidence="9">Uncharacterized protein</fullName>
    </submittedName>
</protein>
<feature type="compositionally biased region" description="Low complexity" evidence="8">
    <location>
        <begin position="140"/>
        <end position="150"/>
    </location>
</feature>
<feature type="region of interest" description="Disordered" evidence="8">
    <location>
        <begin position="37"/>
        <end position="84"/>
    </location>
</feature>
<dbReference type="Gene3D" id="3.40.390.30">
    <property type="entry name" value="Metalloproteases ('zincins'), catalytic domain"/>
    <property type="match status" value="1"/>
</dbReference>
<dbReference type="SUPFAM" id="SSF55486">
    <property type="entry name" value="Metalloproteases ('zincins'), catalytic domain"/>
    <property type="match status" value="1"/>
</dbReference>
<dbReference type="InterPro" id="IPR002036">
    <property type="entry name" value="YbeY"/>
</dbReference>
<dbReference type="Proteomes" id="UP000472261">
    <property type="component" value="Unplaced"/>
</dbReference>
<dbReference type="PANTHER" id="PTHR46986:SF1">
    <property type="entry name" value="ENDORIBONUCLEASE YBEY, CHLOROPLASTIC"/>
    <property type="match status" value="1"/>
</dbReference>
<feature type="compositionally biased region" description="Basic residues" evidence="8">
    <location>
        <begin position="282"/>
        <end position="292"/>
    </location>
</feature>
<organism evidence="9 10">
    <name type="scientific">Phasianus colchicus</name>
    <name type="common">Common pheasant</name>
    <dbReference type="NCBI Taxonomy" id="9054"/>
    <lineage>
        <taxon>Eukaryota</taxon>
        <taxon>Metazoa</taxon>
        <taxon>Chordata</taxon>
        <taxon>Craniata</taxon>
        <taxon>Vertebrata</taxon>
        <taxon>Euteleostomi</taxon>
        <taxon>Archelosauria</taxon>
        <taxon>Archosauria</taxon>
        <taxon>Dinosauria</taxon>
        <taxon>Saurischia</taxon>
        <taxon>Theropoda</taxon>
        <taxon>Coelurosauria</taxon>
        <taxon>Aves</taxon>
        <taxon>Neognathae</taxon>
        <taxon>Galloanserae</taxon>
        <taxon>Galliformes</taxon>
        <taxon>Phasianidae</taxon>
        <taxon>Phasianinae</taxon>
        <taxon>Phasianus</taxon>
    </lineage>
</organism>
<evidence type="ECO:0000256" key="3">
    <source>
        <dbReference type="ARBA" id="ARBA00022722"/>
    </source>
</evidence>
<evidence type="ECO:0000256" key="8">
    <source>
        <dbReference type="SAM" id="MobiDB-lite"/>
    </source>
</evidence>
<dbReference type="Pfam" id="PF02130">
    <property type="entry name" value="YbeY"/>
    <property type="match status" value="1"/>
</dbReference>
<keyword evidence="6" id="KW-0378">Hydrolase</keyword>
<evidence type="ECO:0000313" key="9">
    <source>
        <dbReference type="Ensembl" id="ENSPCLP00000018316.1"/>
    </source>
</evidence>
<reference evidence="9" key="1">
    <citation type="submission" date="2025-08" db="UniProtKB">
        <authorList>
            <consortium name="Ensembl"/>
        </authorList>
    </citation>
    <scope>IDENTIFICATION</scope>
</reference>
<evidence type="ECO:0000256" key="7">
    <source>
        <dbReference type="ARBA" id="ARBA00022833"/>
    </source>
</evidence>
<evidence type="ECO:0000256" key="1">
    <source>
        <dbReference type="ARBA" id="ARBA00001947"/>
    </source>
</evidence>
<sequence>KTAKIIRSNRQPPIPCRADRVPQCLNHPLLQHLGGQRLHHLPRPPAPTPRHPSGRRLLPNIQPDPAPGRGTRLTPAPSPAAPETHVVKEVDDGRLLIPARHDPADFHELPEVLLQHRPVVEVVGDVFALDGRQLSRRRAAQPVGAVAAPRPARRGDGSAVRGPEPRRVRPLPALGRRLLGRAPLGLPALAALAAQHLLQRAAEQGPAAGPAQQHGALLRRSRRPPARRRHPPRRALPLLLPLQPLRRRLARLLSDVGRRPRRALVGAAERRGGPREGEAGGGRRRLGSRRLGRQAEGRREGEGGRAVGRLEAELGRREGPARRVARRREAAQVGGRLEAEARVARRPARPVGRRGDEGRRGGRAEARREGGRAAERTAGVHGLRSARRAGPAHAPAGRGGPSGRGSGAMSVLIRNAQRAAPLRRVPLRRAVCALRAALGAARFDVALICAGDGLMKRLNGAYRRRPEPTDVLSFPYHRVAPGELPRPRSRDEYNLGDIFLGVELIQRRCRRDGEDFESVLTVTAAHGLCHLLGYQHNTKAEWQQMYQKEEEILEELNRLTGSNLRPLTAGLF</sequence>
<dbReference type="HAMAP" id="MF_00009">
    <property type="entry name" value="Endoribonucl_YbeY"/>
    <property type="match status" value="1"/>
</dbReference>
<feature type="region of interest" description="Disordered" evidence="8">
    <location>
        <begin position="203"/>
        <end position="239"/>
    </location>
</feature>
<dbReference type="GO" id="GO:0004519">
    <property type="term" value="F:endonuclease activity"/>
    <property type="evidence" value="ECO:0007669"/>
    <property type="project" value="UniProtKB-KW"/>
</dbReference>
<keyword evidence="10" id="KW-1185">Reference proteome</keyword>
<keyword evidence="4" id="KW-0479">Metal-binding</keyword>
<dbReference type="GO" id="GO:0006364">
    <property type="term" value="P:rRNA processing"/>
    <property type="evidence" value="ECO:0007669"/>
    <property type="project" value="InterPro"/>
</dbReference>
<proteinExistence type="inferred from homology"/>
<reference evidence="9" key="2">
    <citation type="submission" date="2025-09" db="UniProtKB">
        <authorList>
            <consortium name="Ensembl"/>
        </authorList>
    </citation>
    <scope>IDENTIFICATION</scope>
</reference>
<dbReference type="Ensembl" id="ENSPCLT00000024430.1">
    <property type="protein sequence ID" value="ENSPCLP00000018316.1"/>
    <property type="gene ID" value="ENSPCLG00000015348.1"/>
</dbReference>
<dbReference type="InterPro" id="IPR020549">
    <property type="entry name" value="YbeY_CS"/>
</dbReference>
<evidence type="ECO:0000313" key="10">
    <source>
        <dbReference type="Proteomes" id="UP000472261"/>
    </source>
</evidence>
<feature type="compositionally biased region" description="Basic and acidic residues" evidence="8">
    <location>
        <begin position="353"/>
        <end position="375"/>
    </location>
</feature>
<feature type="region of interest" description="Disordered" evidence="8">
    <location>
        <begin position="140"/>
        <end position="169"/>
    </location>
</feature>
<dbReference type="AlphaFoldDB" id="A0A669QVW1"/>
<evidence type="ECO:0000256" key="5">
    <source>
        <dbReference type="ARBA" id="ARBA00022759"/>
    </source>
</evidence>
<evidence type="ECO:0000256" key="6">
    <source>
        <dbReference type="ARBA" id="ARBA00022801"/>
    </source>
</evidence>
<feature type="compositionally biased region" description="Low complexity" evidence="8">
    <location>
        <begin position="203"/>
        <end position="216"/>
    </location>
</feature>
<feature type="compositionally biased region" description="Basic residues" evidence="8">
    <location>
        <begin position="217"/>
        <end position="233"/>
    </location>
</feature>
<dbReference type="GO" id="GO:0004222">
    <property type="term" value="F:metalloendopeptidase activity"/>
    <property type="evidence" value="ECO:0007669"/>
    <property type="project" value="InterPro"/>
</dbReference>